<feature type="region of interest" description="Disordered" evidence="1">
    <location>
        <begin position="1"/>
        <end position="72"/>
    </location>
</feature>
<feature type="compositionally biased region" description="Low complexity" evidence="1">
    <location>
        <begin position="483"/>
        <end position="494"/>
    </location>
</feature>
<feature type="compositionally biased region" description="Basic and acidic residues" evidence="1">
    <location>
        <begin position="556"/>
        <end position="567"/>
    </location>
</feature>
<feature type="compositionally biased region" description="Basic and acidic residues" evidence="1">
    <location>
        <begin position="649"/>
        <end position="671"/>
    </location>
</feature>
<feature type="compositionally biased region" description="Basic and acidic residues" evidence="1">
    <location>
        <begin position="616"/>
        <end position="627"/>
    </location>
</feature>
<dbReference type="GO" id="GO:0000785">
    <property type="term" value="C:chromatin"/>
    <property type="evidence" value="ECO:0007669"/>
    <property type="project" value="TreeGrafter"/>
</dbReference>
<reference evidence="2" key="1">
    <citation type="journal article" date="2020" name="Stud. Mycol.">
        <title>101 Dothideomycetes genomes: a test case for predicting lifestyles and emergence of pathogens.</title>
        <authorList>
            <person name="Haridas S."/>
            <person name="Albert R."/>
            <person name="Binder M."/>
            <person name="Bloem J."/>
            <person name="Labutti K."/>
            <person name="Salamov A."/>
            <person name="Andreopoulos B."/>
            <person name="Baker S."/>
            <person name="Barry K."/>
            <person name="Bills G."/>
            <person name="Bluhm B."/>
            <person name="Cannon C."/>
            <person name="Castanera R."/>
            <person name="Culley D."/>
            <person name="Daum C."/>
            <person name="Ezra D."/>
            <person name="Gonzalez J."/>
            <person name="Henrissat B."/>
            <person name="Kuo A."/>
            <person name="Liang C."/>
            <person name="Lipzen A."/>
            <person name="Lutzoni F."/>
            <person name="Magnuson J."/>
            <person name="Mondo S."/>
            <person name="Nolan M."/>
            <person name="Ohm R."/>
            <person name="Pangilinan J."/>
            <person name="Park H.-J."/>
            <person name="Ramirez L."/>
            <person name="Alfaro M."/>
            <person name="Sun H."/>
            <person name="Tritt A."/>
            <person name="Yoshinaga Y."/>
            <person name="Zwiers L.-H."/>
            <person name="Turgeon B."/>
            <person name="Goodwin S."/>
            <person name="Spatafora J."/>
            <person name="Crous P."/>
            <person name="Grigoriev I."/>
        </authorList>
    </citation>
    <scope>NUCLEOTIDE SEQUENCE</scope>
    <source>
        <strain evidence="2">CBS 121410</strain>
    </source>
</reference>
<dbReference type="Proteomes" id="UP000799776">
    <property type="component" value="Unassembled WGS sequence"/>
</dbReference>
<feature type="compositionally biased region" description="Low complexity" evidence="1">
    <location>
        <begin position="541"/>
        <end position="552"/>
    </location>
</feature>
<protein>
    <submittedName>
        <fullName evidence="2">Uncharacterized protein</fullName>
    </submittedName>
</protein>
<feature type="compositionally biased region" description="Basic and acidic residues" evidence="1">
    <location>
        <begin position="528"/>
        <end position="538"/>
    </location>
</feature>
<dbReference type="EMBL" id="ML978713">
    <property type="protein sequence ID" value="KAF2090231.1"/>
    <property type="molecule type" value="Genomic_DNA"/>
</dbReference>
<feature type="region of interest" description="Disordered" evidence="1">
    <location>
        <begin position="710"/>
        <end position="734"/>
    </location>
</feature>
<proteinExistence type="predicted"/>
<feature type="compositionally biased region" description="Polar residues" evidence="1">
    <location>
        <begin position="16"/>
        <end position="62"/>
    </location>
</feature>
<gene>
    <name evidence="2" type="ORF">K490DRAFT_54631</name>
</gene>
<feature type="compositionally biased region" description="Low complexity" evidence="1">
    <location>
        <begin position="672"/>
        <end position="685"/>
    </location>
</feature>
<name>A0A9P4HW28_9PEZI</name>
<feature type="compositionally biased region" description="Pro residues" evidence="1">
    <location>
        <begin position="472"/>
        <end position="482"/>
    </location>
</feature>
<dbReference type="PANTHER" id="PTHR13992:SF39">
    <property type="entry name" value="SMRTER, ISOFORM G"/>
    <property type="match status" value="1"/>
</dbReference>
<feature type="compositionally biased region" description="Low complexity" evidence="1">
    <location>
        <begin position="631"/>
        <end position="645"/>
    </location>
</feature>
<organism evidence="2 3">
    <name type="scientific">Saccharata proteae CBS 121410</name>
    <dbReference type="NCBI Taxonomy" id="1314787"/>
    <lineage>
        <taxon>Eukaryota</taxon>
        <taxon>Fungi</taxon>
        <taxon>Dikarya</taxon>
        <taxon>Ascomycota</taxon>
        <taxon>Pezizomycotina</taxon>
        <taxon>Dothideomycetes</taxon>
        <taxon>Dothideomycetes incertae sedis</taxon>
        <taxon>Botryosphaeriales</taxon>
        <taxon>Saccharataceae</taxon>
        <taxon>Saccharata</taxon>
    </lineage>
</organism>
<comment type="caution">
    <text evidence="2">The sequence shown here is derived from an EMBL/GenBank/DDBJ whole genome shotgun (WGS) entry which is preliminary data.</text>
</comment>
<dbReference type="InterPro" id="IPR051571">
    <property type="entry name" value="N-CoR_corepressor"/>
</dbReference>
<evidence type="ECO:0000313" key="3">
    <source>
        <dbReference type="Proteomes" id="UP000799776"/>
    </source>
</evidence>
<evidence type="ECO:0000313" key="2">
    <source>
        <dbReference type="EMBL" id="KAF2090231.1"/>
    </source>
</evidence>
<dbReference type="AlphaFoldDB" id="A0A9P4HW28"/>
<accession>A0A9P4HW28</accession>
<feature type="region of interest" description="Disordered" evidence="1">
    <location>
        <begin position="425"/>
        <end position="691"/>
    </location>
</feature>
<sequence length="757" mass="85869">MANTQPTLPGTILRNGESTNPAQPGTHQHVTANYHTPYQFSPSKATASTAHLAQPGTISSSRGPGLEGQLGRGISQWPMVSMAHQMSRSSPSQTPMAPMGPHIDPVLIDPSMKPIETTSNKTSFPKSPKEFYPEGLDNILASKSPDCSPKEFLYEFLQLFGVFPWGKEAAEARAERTKVPVAAQGFVKNPYRIRHDKIAKELRERQDYGEILRLYIGDHGNGNPFPGMLIDTKSLFVAVGKTPGHEKLAYATTHLLYLHWCQDEFSKYTEVLKNIDIDLIHDYSEQARIRDALVALDTTIPTYATDANHAALASQLNNLRGRTARFEASVARHLPKMIHSHKRIMTEKDVFVGEMLIPLAGFLARDPRCNPAYLEHRAMRVIQERFKGLLSPNFGAFLAEVRGEKQPPPTEYLLNRVRQRLAGHEAPEGMQQQQGRQYQPQQQQQRQQIPSSPFSSFSAHPPKRKAAEMAAPPTPSPSPSPYLQPQQQQQVPQQTLKRRRPNPSLLQRAQQQHQEEIYESQPWQAQEHFQRQTGEQRRAQARGQAQFQAHFQAHLKKVEQERAEARKQAQAQTQAQSQKAEEQEQEQKDELERAEAQRRAQAEAQAEAQAQALAAEKQRDAELDQQRLQHHQPVQDQQHQQQEPEAAAEEQRDAELEQQRLQHHQPVRDQQHQQQEPEAAATQDAGLTFDSNEVFNDSLRTSEGWMEKTMGHRTGSRTDMDSFEGDKDENGGRTSVSTMVEEFCGVKEWRLCMEFWH</sequence>
<feature type="compositionally biased region" description="Basic and acidic residues" evidence="1">
    <location>
        <begin position="710"/>
        <end position="731"/>
    </location>
</feature>
<feature type="compositionally biased region" description="Basic and acidic residues" evidence="1">
    <location>
        <begin position="579"/>
        <end position="601"/>
    </location>
</feature>
<feature type="compositionally biased region" description="Low complexity" evidence="1">
    <location>
        <begin position="602"/>
        <end position="615"/>
    </location>
</feature>
<dbReference type="PANTHER" id="PTHR13992">
    <property type="entry name" value="NUCLEAR RECEPTOR CO-REPRESSOR RELATED NCOR"/>
    <property type="match status" value="1"/>
</dbReference>
<dbReference type="GO" id="GO:0006357">
    <property type="term" value="P:regulation of transcription by RNA polymerase II"/>
    <property type="evidence" value="ECO:0007669"/>
    <property type="project" value="TreeGrafter"/>
</dbReference>
<feature type="compositionally biased region" description="Low complexity" evidence="1">
    <location>
        <begin position="431"/>
        <end position="458"/>
    </location>
</feature>
<keyword evidence="3" id="KW-1185">Reference proteome</keyword>
<feature type="compositionally biased region" description="Low complexity" evidence="1">
    <location>
        <begin position="568"/>
        <end position="578"/>
    </location>
</feature>
<evidence type="ECO:0000256" key="1">
    <source>
        <dbReference type="SAM" id="MobiDB-lite"/>
    </source>
</evidence>